<keyword evidence="5 6" id="KW-0472">Membrane</keyword>
<evidence type="ECO:0000313" key="8">
    <source>
        <dbReference type="EMBL" id="SJZ38668.1"/>
    </source>
</evidence>
<evidence type="ECO:0000256" key="1">
    <source>
        <dbReference type="ARBA" id="ARBA00004651"/>
    </source>
</evidence>
<comment type="subcellular location">
    <subcellularLocation>
        <location evidence="1">Cell membrane</location>
        <topology evidence="1">Multi-pass membrane protein</topology>
    </subcellularLocation>
</comment>
<dbReference type="RefSeq" id="WP_078785927.1">
    <property type="nucleotide sequence ID" value="NZ_FNHR01000001.1"/>
</dbReference>
<dbReference type="OrthoDB" id="1771596at2"/>
<feature type="transmembrane region" description="Helical" evidence="6">
    <location>
        <begin position="334"/>
        <end position="359"/>
    </location>
</feature>
<feature type="transmembrane region" description="Helical" evidence="6">
    <location>
        <begin position="12"/>
        <end position="34"/>
    </location>
</feature>
<dbReference type="InterPro" id="IPR013525">
    <property type="entry name" value="ABC2_TM"/>
</dbReference>
<dbReference type="GO" id="GO:0140359">
    <property type="term" value="F:ABC-type transporter activity"/>
    <property type="evidence" value="ECO:0007669"/>
    <property type="project" value="InterPro"/>
</dbReference>
<sequence length="365" mass="40883">MIRYIIKNNVKILMRNFIFVIVLTVAPLLMTAILSSGFSSLMAKHKKDITNFEVAYSLGDDKSGPVTDEVMGKMIDFAESSGISFVEINEKDPDKVLEAGTYPAFILFDSEGYKIYQGKDSEVEGKKLEYVLYVAFDKFSDMAVFGGNEGSSDITLDVKNPKFMKEIDATDYYGIIEIVYFGWCSILVGAILISAEKKNRIVERFYVSGLDTAKVYFSKYIPLGLVTVFCLEIGVVFEHILNGVHFGNLFITTLIIMLLSFASMAFGLMINAIVDNMIATVIILFTIIWTMGYIGGSFETYMFSWVPDKVKHISPIYHTNRALVELSCNGKSDYVVSAVIYMIAISVICSVIAIFVSYLRRKGKR</sequence>
<keyword evidence="4 6" id="KW-1133">Transmembrane helix</keyword>
<keyword evidence="2" id="KW-1003">Cell membrane</keyword>
<accession>A0A1T4K897</accession>
<dbReference type="InterPro" id="IPR051449">
    <property type="entry name" value="ABC-2_transporter_component"/>
</dbReference>
<dbReference type="Proteomes" id="UP000189857">
    <property type="component" value="Unassembled WGS sequence"/>
</dbReference>
<feature type="transmembrane region" description="Helical" evidence="6">
    <location>
        <begin position="277"/>
        <end position="296"/>
    </location>
</feature>
<keyword evidence="3 6" id="KW-0812">Transmembrane</keyword>
<feature type="transmembrane region" description="Helical" evidence="6">
    <location>
        <begin position="172"/>
        <end position="195"/>
    </location>
</feature>
<reference evidence="8 9" key="1">
    <citation type="submission" date="2017-02" db="EMBL/GenBank/DDBJ databases">
        <authorList>
            <person name="Peterson S.W."/>
        </authorList>
    </citation>
    <scope>NUCLEOTIDE SEQUENCE [LARGE SCALE GENOMIC DNA]</scope>
    <source>
        <strain evidence="8 9">ATCC 17233</strain>
    </source>
</reference>
<evidence type="ECO:0000256" key="3">
    <source>
        <dbReference type="ARBA" id="ARBA00022692"/>
    </source>
</evidence>
<dbReference type="PANTHER" id="PTHR30294">
    <property type="entry name" value="MEMBRANE COMPONENT OF ABC TRANSPORTER YHHJ-RELATED"/>
    <property type="match status" value="1"/>
</dbReference>
<dbReference type="AlphaFoldDB" id="A0A1T4K897"/>
<organism evidence="8 9">
    <name type="scientific">Eubacterium ruminantium</name>
    <dbReference type="NCBI Taxonomy" id="42322"/>
    <lineage>
        <taxon>Bacteria</taxon>
        <taxon>Bacillati</taxon>
        <taxon>Bacillota</taxon>
        <taxon>Clostridia</taxon>
        <taxon>Eubacteriales</taxon>
        <taxon>Eubacteriaceae</taxon>
        <taxon>Eubacterium</taxon>
    </lineage>
</organism>
<evidence type="ECO:0000256" key="6">
    <source>
        <dbReference type="SAM" id="Phobius"/>
    </source>
</evidence>
<dbReference type="PANTHER" id="PTHR30294:SF29">
    <property type="entry name" value="MULTIDRUG ABC TRANSPORTER PERMEASE YBHS-RELATED"/>
    <property type="match status" value="1"/>
</dbReference>
<feature type="transmembrane region" description="Helical" evidence="6">
    <location>
        <begin position="216"/>
        <end position="237"/>
    </location>
</feature>
<evidence type="ECO:0000313" key="9">
    <source>
        <dbReference type="Proteomes" id="UP000189857"/>
    </source>
</evidence>
<evidence type="ECO:0000256" key="2">
    <source>
        <dbReference type="ARBA" id="ARBA00022475"/>
    </source>
</evidence>
<evidence type="ECO:0000259" key="7">
    <source>
        <dbReference type="Pfam" id="PF12698"/>
    </source>
</evidence>
<name>A0A1T4K897_9FIRM</name>
<dbReference type="GO" id="GO:0005886">
    <property type="term" value="C:plasma membrane"/>
    <property type="evidence" value="ECO:0007669"/>
    <property type="project" value="UniProtKB-SubCell"/>
</dbReference>
<protein>
    <submittedName>
        <fullName evidence="8">ABC-2 family transporter protein</fullName>
    </submittedName>
</protein>
<keyword evidence="9" id="KW-1185">Reference proteome</keyword>
<proteinExistence type="predicted"/>
<feature type="transmembrane region" description="Helical" evidence="6">
    <location>
        <begin position="249"/>
        <end position="270"/>
    </location>
</feature>
<gene>
    <name evidence="8" type="ORF">SAMN02745110_00250</name>
</gene>
<dbReference type="Pfam" id="PF12698">
    <property type="entry name" value="ABC2_membrane_3"/>
    <property type="match status" value="1"/>
</dbReference>
<evidence type="ECO:0000256" key="4">
    <source>
        <dbReference type="ARBA" id="ARBA00022989"/>
    </source>
</evidence>
<feature type="domain" description="ABC-2 type transporter transmembrane" evidence="7">
    <location>
        <begin position="19"/>
        <end position="355"/>
    </location>
</feature>
<evidence type="ECO:0000256" key="5">
    <source>
        <dbReference type="ARBA" id="ARBA00023136"/>
    </source>
</evidence>
<dbReference type="EMBL" id="FUXA01000003">
    <property type="protein sequence ID" value="SJZ38668.1"/>
    <property type="molecule type" value="Genomic_DNA"/>
</dbReference>